<evidence type="ECO:0000256" key="4">
    <source>
        <dbReference type="ARBA" id="ARBA00022691"/>
    </source>
</evidence>
<evidence type="ECO:0000313" key="7">
    <source>
        <dbReference type="Proteomes" id="UP000619838"/>
    </source>
</evidence>
<accession>A0ABR9XT05</accession>
<evidence type="ECO:0000256" key="2">
    <source>
        <dbReference type="ARBA" id="ARBA00022603"/>
    </source>
</evidence>
<dbReference type="EMBL" id="JADGII010000010">
    <property type="protein sequence ID" value="MBF0636968.1"/>
    <property type="molecule type" value="Genomic_DNA"/>
</dbReference>
<evidence type="ECO:0000256" key="1">
    <source>
        <dbReference type="ARBA" id="ARBA00010815"/>
    </source>
</evidence>
<dbReference type="InterPro" id="IPR003333">
    <property type="entry name" value="CMAS"/>
</dbReference>
<keyword evidence="5" id="KW-0443">Lipid metabolism</keyword>
<dbReference type="PANTHER" id="PTHR43667">
    <property type="entry name" value="CYCLOPROPANE-FATTY-ACYL-PHOSPHOLIPID SYNTHASE"/>
    <property type="match status" value="1"/>
</dbReference>
<keyword evidence="2 6" id="KW-0489">Methyltransferase</keyword>
<dbReference type="InterPro" id="IPR050723">
    <property type="entry name" value="CFA/CMAS"/>
</dbReference>
<evidence type="ECO:0000313" key="6">
    <source>
        <dbReference type="EMBL" id="MBF0636968.1"/>
    </source>
</evidence>
<dbReference type="GO" id="GO:0008825">
    <property type="term" value="F:cyclopropane-fatty-acyl-phospholipid synthase activity"/>
    <property type="evidence" value="ECO:0007669"/>
    <property type="project" value="UniProtKB-EC"/>
</dbReference>
<evidence type="ECO:0000256" key="3">
    <source>
        <dbReference type="ARBA" id="ARBA00022679"/>
    </source>
</evidence>
<comment type="similarity">
    <text evidence="1">Belongs to the CFA/CMAS family.</text>
</comment>
<dbReference type="RefSeq" id="WP_175187351.1">
    <property type="nucleotide sequence ID" value="NZ_JABVZQ010000007.1"/>
</dbReference>
<gene>
    <name evidence="6" type="primary">cfa</name>
    <name evidence="6" type="ORF">INT08_07260</name>
</gene>
<proteinExistence type="inferred from homology"/>
<dbReference type="NCBIfam" id="NF008686">
    <property type="entry name" value="PRK11705.1"/>
    <property type="match status" value="1"/>
</dbReference>
<name>A0ABR9XT05_9CHLB</name>
<dbReference type="CDD" id="cd02440">
    <property type="entry name" value="AdoMet_MTases"/>
    <property type="match status" value="1"/>
</dbReference>
<protein>
    <submittedName>
        <fullName evidence="6">Cyclopropane fatty acyl phospholipid synthase</fullName>
        <ecNumber evidence="6">2.1.1.79</ecNumber>
    </submittedName>
</protein>
<dbReference type="PIRSF" id="PIRSF003085">
    <property type="entry name" value="CMAS"/>
    <property type="match status" value="1"/>
</dbReference>
<dbReference type="EC" id="2.1.1.79" evidence="6"/>
<keyword evidence="7" id="KW-1185">Reference proteome</keyword>
<dbReference type="GO" id="GO:0032259">
    <property type="term" value="P:methylation"/>
    <property type="evidence" value="ECO:0007669"/>
    <property type="project" value="UniProtKB-KW"/>
</dbReference>
<dbReference type="PANTHER" id="PTHR43667:SF1">
    <property type="entry name" value="CYCLOPROPANE-FATTY-ACYL-PHOSPHOLIPID SYNTHASE"/>
    <property type="match status" value="1"/>
</dbReference>
<evidence type="ECO:0000256" key="5">
    <source>
        <dbReference type="ARBA" id="ARBA00023098"/>
    </source>
</evidence>
<dbReference type="InterPro" id="IPR029063">
    <property type="entry name" value="SAM-dependent_MTases_sf"/>
</dbReference>
<keyword evidence="3 6" id="KW-0808">Transferase</keyword>
<sequence>MVKSIYERRLRELLLSAGITVGGTNPWDITVYDRRFYKRVITESHLGIGESYMDGWWECEALDEFFYRVLRARLDGKVSQLMRMLSNLAGFVVNLQKPSRSFAVGETHYNIGNDLYEAMLDRHMIYSCAYWREAETLDQAQENKLRLIFNKLRLRPGMRVLDIGCGWGGAARFAAKHYGVDVTGVTVSSEQKKKADELNTGLPVDIQLIGYRELQGTYDRIYSIGMFEHVGVKNYRAFFDITRSCLEDDGLLLLHTIGTRRSSSNTDKWTHKYIFPNSMLPSAKQIATASEGCLVIEDWHAFGNDYSRTLMAWHRNFERHWPELSRRYDERFYRMWRYYLLSAAGSFRARNVQLWQVLFSRNGITGDYHVDREWKTVQTIP</sequence>
<dbReference type="Proteomes" id="UP000619838">
    <property type="component" value="Unassembled WGS sequence"/>
</dbReference>
<dbReference type="SUPFAM" id="SSF53335">
    <property type="entry name" value="S-adenosyl-L-methionine-dependent methyltransferases"/>
    <property type="match status" value="1"/>
</dbReference>
<reference evidence="6 7" key="1">
    <citation type="journal article" date="2020" name="Microorganisms">
        <title>Simultaneous Genome Sequencing of Prosthecochloris ethylica and Desulfuromonas acetoxidans within a Syntrophic Mixture Reveals Unique Pili and Protein Interactions.</title>
        <authorList>
            <person name="Kyndt J.A."/>
            <person name="Van Beeumen J.J."/>
            <person name="Meyer T.E."/>
        </authorList>
    </citation>
    <scope>NUCLEOTIDE SEQUENCE [LARGE SCALE GENOMIC DNA]</scope>
    <source>
        <strain evidence="6 7">N3</strain>
    </source>
</reference>
<dbReference type="Gene3D" id="3.40.50.150">
    <property type="entry name" value="Vaccinia Virus protein VP39"/>
    <property type="match status" value="1"/>
</dbReference>
<organism evidence="6 7">
    <name type="scientific">Prosthecochloris ethylica</name>
    <dbReference type="NCBI Taxonomy" id="2743976"/>
    <lineage>
        <taxon>Bacteria</taxon>
        <taxon>Pseudomonadati</taxon>
        <taxon>Chlorobiota</taxon>
        <taxon>Chlorobiia</taxon>
        <taxon>Chlorobiales</taxon>
        <taxon>Chlorobiaceae</taxon>
        <taxon>Prosthecochloris</taxon>
    </lineage>
</organism>
<keyword evidence="4" id="KW-0949">S-adenosyl-L-methionine</keyword>
<comment type="caution">
    <text evidence="6">The sequence shown here is derived from an EMBL/GenBank/DDBJ whole genome shotgun (WGS) entry which is preliminary data.</text>
</comment>
<dbReference type="Pfam" id="PF02353">
    <property type="entry name" value="CMAS"/>
    <property type="match status" value="1"/>
</dbReference>